<sequence>MDLAIIAACARNGVIGRNNDLPWRLPEDLAHFRSTTGGWPVIMGRLTWESLPARFRPLPGRRNIIVSRGGVRGVPKGVDVVASLEAALELVQAERRAFVIGGARLYEAALPLADELFLTEIDEDFEGDVYFPEFDRSAFVEHHRMRRQAEAPNTFTYSFAHYRRKLPARSGPLLEVEMTPAQCKETVLHYQSSGLLLDIRIEARGKRLIGVAAGMSELIKVIEADYDHEYGLTETPAPTRSAMLRLARRIRAAVPRTRS</sequence>
<comment type="pathway">
    <text evidence="1">Cofactor biosynthesis; tetrahydrofolate biosynthesis; 5,6,7,8-tetrahydrofolate from 7,8-dihydrofolate: step 1/1.</text>
</comment>
<keyword evidence="10" id="KW-0614">Plasmid</keyword>
<accession>A2SN57</accession>
<dbReference type="Proteomes" id="UP000000366">
    <property type="component" value="Plasmid RPME01"/>
</dbReference>
<dbReference type="PANTHER" id="PTHR48069:SF3">
    <property type="entry name" value="DIHYDROFOLATE REDUCTASE"/>
    <property type="match status" value="1"/>
</dbReference>
<dbReference type="CDD" id="cd00209">
    <property type="entry name" value="DHFR"/>
    <property type="match status" value="1"/>
</dbReference>
<dbReference type="SUPFAM" id="SSF53597">
    <property type="entry name" value="Dihydrofolate reductase-like"/>
    <property type="match status" value="1"/>
</dbReference>
<dbReference type="InterPro" id="IPR017925">
    <property type="entry name" value="DHFR_CS"/>
</dbReference>
<keyword evidence="11" id="KW-1185">Reference proteome</keyword>
<evidence type="ECO:0000256" key="2">
    <source>
        <dbReference type="ARBA" id="ARBA00009539"/>
    </source>
</evidence>
<evidence type="ECO:0000256" key="8">
    <source>
        <dbReference type="RuleBase" id="RU004474"/>
    </source>
</evidence>
<keyword evidence="5" id="KW-0521">NADP</keyword>
<evidence type="ECO:0000256" key="6">
    <source>
        <dbReference type="ARBA" id="ARBA00023002"/>
    </source>
</evidence>
<dbReference type="Gene3D" id="3.40.430.10">
    <property type="entry name" value="Dihydrofolate Reductase, subunit A"/>
    <property type="match status" value="1"/>
</dbReference>
<reference evidence="10 11" key="1">
    <citation type="journal article" date="2007" name="J. Bacteriol.">
        <title>Whole-genome analysis of the methyl tert-butyl ether-degrading beta-proteobacterium Methylibium petroleiphilum PM1.</title>
        <authorList>
            <person name="Kane S.R."/>
            <person name="Chakicherla A.Y."/>
            <person name="Chain P.S.G."/>
            <person name="Schmidt R."/>
            <person name="Shin M.W."/>
            <person name="Legler T.C."/>
            <person name="Scow K.M."/>
            <person name="Larimer F.W."/>
            <person name="Lucas S.M."/>
            <person name="Richardson P.M."/>
            <person name="Hristova K.R."/>
        </authorList>
    </citation>
    <scope>NUCLEOTIDE SEQUENCE [LARGE SCALE GENOMIC DNA]</scope>
    <source>
        <strain evidence="11">ATCC BAA-1232 / LMG 22953 / PM1</strain>
        <plasmid evidence="10 11">RPME01</plasmid>
    </source>
</reference>
<dbReference type="GO" id="GO:0046452">
    <property type="term" value="P:dihydrofolate metabolic process"/>
    <property type="evidence" value="ECO:0007669"/>
    <property type="project" value="TreeGrafter"/>
</dbReference>
<evidence type="ECO:0000313" key="11">
    <source>
        <dbReference type="Proteomes" id="UP000000366"/>
    </source>
</evidence>
<keyword evidence="4" id="KW-0554">One-carbon metabolism</keyword>
<dbReference type="HOGENOM" id="CLU_1072865_0_0_4"/>
<dbReference type="PANTHER" id="PTHR48069">
    <property type="entry name" value="DIHYDROFOLATE REDUCTASE"/>
    <property type="match status" value="1"/>
</dbReference>
<dbReference type="InterPro" id="IPR024072">
    <property type="entry name" value="DHFR-like_dom_sf"/>
</dbReference>
<dbReference type="RefSeq" id="WP_011831584.1">
    <property type="nucleotide sequence ID" value="NC_008826.1"/>
</dbReference>
<dbReference type="GO" id="GO:0006730">
    <property type="term" value="P:one-carbon metabolic process"/>
    <property type="evidence" value="ECO:0007669"/>
    <property type="project" value="UniProtKB-KW"/>
</dbReference>
<evidence type="ECO:0000256" key="7">
    <source>
        <dbReference type="ARBA" id="ARBA00025067"/>
    </source>
</evidence>
<proteinExistence type="inferred from homology"/>
<dbReference type="GO" id="GO:0070401">
    <property type="term" value="F:NADP+ binding"/>
    <property type="evidence" value="ECO:0007669"/>
    <property type="project" value="UniProtKB-ARBA"/>
</dbReference>
<evidence type="ECO:0000259" key="9">
    <source>
        <dbReference type="PROSITE" id="PS51330"/>
    </source>
</evidence>
<dbReference type="eggNOG" id="COG0262">
    <property type="taxonomic scope" value="Bacteria"/>
</dbReference>
<comment type="similarity">
    <text evidence="2 8">Belongs to the dihydrofolate reductase family.</text>
</comment>
<dbReference type="EMBL" id="CP000556">
    <property type="protein sequence ID" value="ABM96996.1"/>
    <property type="molecule type" value="Genomic_DNA"/>
</dbReference>
<evidence type="ECO:0000256" key="3">
    <source>
        <dbReference type="ARBA" id="ARBA00012856"/>
    </source>
</evidence>
<evidence type="ECO:0000256" key="5">
    <source>
        <dbReference type="ARBA" id="ARBA00022857"/>
    </source>
</evidence>
<comment type="function">
    <text evidence="7">Key enzyme in folate metabolism. Catalyzes an essential reaction for de novo glycine and purine synthesis, and for DNA precursor synthesis.</text>
</comment>
<dbReference type="GO" id="GO:0046654">
    <property type="term" value="P:tetrahydrofolate biosynthetic process"/>
    <property type="evidence" value="ECO:0007669"/>
    <property type="project" value="UniProtKB-UniPathway"/>
</dbReference>
<evidence type="ECO:0000256" key="4">
    <source>
        <dbReference type="ARBA" id="ARBA00022563"/>
    </source>
</evidence>
<organism evidence="10 11">
    <name type="scientific">Methylibium petroleiphilum (strain ATCC BAA-1232 / LMG 22953 / PM1)</name>
    <dbReference type="NCBI Taxonomy" id="420662"/>
    <lineage>
        <taxon>Bacteria</taxon>
        <taxon>Pseudomonadati</taxon>
        <taxon>Pseudomonadota</taxon>
        <taxon>Betaproteobacteria</taxon>
        <taxon>Burkholderiales</taxon>
        <taxon>Sphaerotilaceae</taxon>
        <taxon>Methylibium</taxon>
    </lineage>
</organism>
<evidence type="ECO:0000313" key="10">
    <source>
        <dbReference type="EMBL" id="ABM96996.1"/>
    </source>
</evidence>
<feature type="domain" description="DHFR" evidence="9">
    <location>
        <begin position="2"/>
        <end position="164"/>
    </location>
</feature>
<keyword evidence="6 10" id="KW-0560">Oxidoreductase</keyword>
<dbReference type="InterPro" id="IPR012259">
    <property type="entry name" value="DHFR"/>
</dbReference>
<gene>
    <name evidence="10" type="ordered locus">Mpe_B0221</name>
</gene>
<dbReference type="UniPathway" id="UPA00077">
    <property type="reaction ID" value="UER00158"/>
</dbReference>
<dbReference type="FunFam" id="3.40.430.10:FF:000001">
    <property type="entry name" value="Dihydrofolate reductase"/>
    <property type="match status" value="1"/>
</dbReference>
<dbReference type="EC" id="1.5.1.3" evidence="3"/>
<dbReference type="AlphaFoldDB" id="A2SN57"/>
<dbReference type="PROSITE" id="PS00075">
    <property type="entry name" value="DHFR_1"/>
    <property type="match status" value="1"/>
</dbReference>
<name>A2SN57_METPP</name>
<geneLocation type="plasmid" evidence="10 11">
    <name>RPME01</name>
</geneLocation>
<dbReference type="GO" id="GO:0046655">
    <property type="term" value="P:folic acid metabolic process"/>
    <property type="evidence" value="ECO:0007669"/>
    <property type="project" value="TreeGrafter"/>
</dbReference>
<dbReference type="PROSITE" id="PS51330">
    <property type="entry name" value="DHFR_2"/>
    <property type="match status" value="1"/>
</dbReference>
<dbReference type="KEGG" id="mpt:Mpe_B0221"/>
<evidence type="ECO:0000256" key="1">
    <source>
        <dbReference type="ARBA" id="ARBA00004903"/>
    </source>
</evidence>
<protein>
    <recommendedName>
        <fullName evidence="3">dihydrofolate reductase</fullName>
        <ecNumber evidence="3">1.5.1.3</ecNumber>
    </recommendedName>
</protein>
<dbReference type="GO" id="GO:0004146">
    <property type="term" value="F:dihydrofolate reductase activity"/>
    <property type="evidence" value="ECO:0007669"/>
    <property type="project" value="UniProtKB-EC"/>
</dbReference>
<dbReference type="PRINTS" id="PR00070">
    <property type="entry name" value="DHFR"/>
</dbReference>
<dbReference type="InterPro" id="IPR001796">
    <property type="entry name" value="DHFR_dom"/>
</dbReference>
<dbReference type="Pfam" id="PF00186">
    <property type="entry name" value="DHFR_1"/>
    <property type="match status" value="1"/>
</dbReference>